<proteinExistence type="predicted"/>
<feature type="compositionally biased region" description="Basic and acidic residues" evidence="1">
    <location>
        <begin position="21"/>
        <end position="33"/>
    </location>
</feature>
<evidence type="ECO:0000313" key="2">
    <source>
        <dbReference type="EMBL" id="CAA9567498.1"/>
    </source>
</evidence>
<protein>
    <submittedName>
        <fullName evidence="2">Substrate-specific component CbrT of predicted cobalamin ECF transporter</fullName>
    </submittedName>
</protein>
<gene>
    <name evidence="2" type="ORF">AVDCRST_MAG33-2196</name>
</gene>
<reference evidence="2" key="1">
    <citation type="submission" date="2020-02" db="EMBL/GenBank/DDBJ databases">
        <authorList>
            <person name="Meier V. D."/>
        </authorList>
    </citation>
    <scope>NUCLEOTIDE SEQUENCE</scope>
    <source>
        <strain evidence="2">AVDCRST_MAG33</strain>
    </source>
</reference>
<evidence type="ECO:0000256" key="1">
    <source>
        <dbReference type="SAM" id="MobiDB-lite"/>
    </source>
</evidence>
<name>A0A6J4V7C4_9BACT</name>
<feature type="non-terminal residue" evidence="2">
    <location>
        <position position="1"/>
    </location>
</feature>
<feature type="non-terminal residue" evidence="2">
    <location>
        <position position="297"/>
    </location>
</feature>
<feature type="region of interest" description="Disordered" evidence="1">
    <location>
        <begin position="1"/>
        <end position="117"/>
    </location>
</feature>
<dbReference type="EMBL" id="CADCWK010000246">
    <property type="protein sequence ID" value="CAA9567498.1"/>
    <property type="molecule type" value="Genomic_DNA"/>
</dbReference>
<feature type="compositionally biased region" description="Gly residues" evidence="1">
    <location>
        <begin position="280"/>
        <end position="297"/>
    </location>
</feature>
<feature type="compositionally biased region" description="Low complexity" evidence="1">
    <location>
        <begin position="163"/>
        <end position="172"/>
    </location>
</feature>
<accession>A0A6J4V7C4</accession>
<feature type="compositionally biased region" description="Low complexity" evidence="1">
    <location>
        <begin position="83"/>
        <end position="93"/>
    </location>
</feature>
<organism evidence="2">
    <name type="scientific">uncultured Thermomicrobiales bacterium</name>
    <dbReference type="NCBI Taxonomy" id="1645740"/>
    <lineage>
        <taxon>Bacteria</taxon>
        <taxon>Pseudomonadati</taxon>
        <taxon>Thermomicrobiota</taxon>
        <taxon>Thermomicrobia</taxon>
        <taxon>Thermomicrobiales</taxon>
        <taxon>environmental samples</taxon>
    </lineage>
</organism>
<feature type="region of interest" description="Disordered" evidence="1">
    <location>
        <begin position="274"/>
        <end position="297"/>
    </location>
</feature>
<dbReference type="AlphaFoldDB" id="A0A6J4V7C4"/>
<sequence>VPPSESPCHGVASSPVVVQPGDDRRRQPDRPDRVPLAVPAPGRRGRRDRHRDPGGAIPARGGHRVVSARDPRRTQRRRRAARPGRGIARCPGRGQRDPAAAADVPRGVAGLPADHPGRGRLRWRHRLPAGGALAADLVAADRWGRTVAAVPDAGGGLGRADGRAAPPARRPSAPAPRPAGRLRCRVGAALRGAPEPVVLALHRARRGVRDRPVVGAGTVVRRDGRDLRPLLPDHVAPARRDAGGGQCRPDRGARWSDRAAAGAVPVPLQLAAGRVRRRGSGPGGTAAAGRGGSRACV</sequence>
<feature type="region of interest" description="Disordered" evidence="1">
    <location>
        <begin position="154"/>
        <end position="180"/>
    </location>
</feature>